<dbReference type="InterPro" id="IPR020845">
    <property type="entry name" value="AMP-binding_CS"/>
</dbReference>
<evidence type="ECO:0000313" key="8">
    <source>
        <dbReference type="Proteomes" id="UP000838100"/>
    </source>
</evidence>
<dbReference type="EC" id="6.2.1.26" evidence="7"/>
<evidence type="ECO:0000259" key="6">
    <source>
        <dbReference type="Pfam" id="PF13193"/>
    </source>
</evidence>
<evidence type="ECO:0000256" key="1">
    <source>
        <dbReference type="ARBA" id="ARBA00022428"/>
    </source>
</evidence>
<evidence type="ECO:0000259" key="5">
    <source>
        <dbReference type="Pfam" id="PF00501"/>
    </source>
</evidence>
<proteinExistence type="predicted"/>
<keyword evidence="1" id="KW-0474">Menaquinone biosynthesis</keyword>
<dbReference type="InterPro" id="IPR050237">
    <property type="entry name" value="ATP-dep_AMP-bd_enzyme"/>
</dbReference>
<protein>
    <submittedName>
        <fullName evidence="7">2-succinylbenzoate--CoA ligase</fullName>
        <ecNumber evidence="7">6.2.1.26</ecNumber>
    </submittedName>
</protein>
<reference evidence="7" key="1">
    <citation type="submission" date="2021-12" db="EMBL/GenBank/DDBJ databases">
        <authorList>
            <person name="Rodrigo-Torres L."/>
            <person name="Arahal R. D."/>
            <person name="Lucena T."/>
        </authorList>
    </citation>
    <scope>NUCLEOTIDE SEQUENCE</scope>
    <source>
        <strain evidence="7">CECT 8267</strain>
    </source>
</reference>
<dbReference type="InterPro" id="IPR045851">
    <property type="entry name" value="AMP-bd_C_sf"/>
</dbReference>
<evidence type="ECO:0000313" key="7">
    <source>
        <dbReference type="EMBL" id="CAH0991686.1"/>
    </source>
</evidence>
<dbReference type="PROSITE" id="PS00455">
    <property type="entry name" value="AMP_BINDING"/>
    <property type="match status" value="1"/>
</dbReference>
<sequence length="458" mass="50315">MASPRSSGSFTWPNCDAVAATINGENVSWLSLWRRVDQLTARLEQQGVGRRDIVVCVATKPSEQLFLFLACLRLGAVFTALNHNFPEQQKKRLVEQLAASIIIGDGFFSSALESVTEDKPASPTISQGQWASLVMTSGSSGLPKAVLHTVGQHLASAEGLLSKIPFTKEDGWLLSLPLYHVSGMAIIWRWLWRGARLVVDDESAMGSLSLASHASLVPTQLQRLLQRSRSRYPLLKQVLLGGSHIDSGLTELAEQQGIACWCGYGMTEAASTVTVKRADHTSSVGRLLPRRQMCLSGDEIWLRGETLALGYYRRGEVESLLSEDGWYHSGDLGRQTDGTLTIIGRMDNMFISGGENIQPEEIEAVLLSHSEIDQAMVLAVDDSEFGQRPVAFISGGVAGDSAADSTYLAEYLQPRLARFKHPDRYFVLPPELLTGGVKLSRRMLHEYYLRHLVACSDV</sequence>
<dbReference type="Proteomes" id="UP000838100">
    <property type="component" value="Unassembled WGS sequence"/>
</dbReference>
<organism evidence="7 8">
    <name type="scientific">Sinobacterium norvegicum</name>
    <dbReference type="NCBI Taxonomy" id="1641715"/>
    <lineage>
        <taxon>Bacteria</taxon>
        <taxon>Pseudomonadati</taxon>
        <taxon>Pseudomonadota</taxon>
        <taxon>Gammaproteobacteria</taxon>
        <taxon>Cellvibrionales</taxon>
        <taxon>Spongiibacteraceae</taxon>
        <taxon>Sinobacterium</taxon>
    </lineage>
</organism>
<dbReference type="Pfam" id="PF13193">
    <property type="entry name" value="AMP-binding_C"/>
    <property type="match status" value="1"/>
</dbReference>
<dbReference type="NCBIfam" id="NF006539">
    <property type="entry name" value="PRK09029.1"/>
    <property type="match status" value="1"/>
</dbReference>
<dbReference type="InterPro" id="IPR025110">
    <property type="entry name" value="AMP-bd_C"/>
</dbReference>
<dbReference type="SUPFAM" id="SSF56801">
    <property type="entry name" value="Acetyl-CoA synthetase-like"/>
    <property type="match status" value="1"/>
</dbReference>
<evidence type="ECO:0000256" key="2">
    <source>
        <dbReference type="ARBA" id="ARBA00022598"/>
    </source>
</evidence>
<gene>
    <name evidence="7" type="primary">menE_2</name>
    <name evidence="7" type="ORF">SIN8267_01798</name>
</gene>
<keyword evidence="8" id="KW-1185">Reference proteome</keyword>
<evidence type="ECO:0000256" key="3">
    <source>
        <dbReference type="ARBA" id="ARBA00022741"/>
    </source>
</evidence>
<dbReference type="InterPro" id="IPR010192">
    <property type="entry name" value="MenE"/>
</dbReference>
<keyword evidence="3" id="KW-0547">Nucleotide-binding</keyword>
<dbReference type="CDD" id="cd17630">
    <property type="entry name" value="OSB_MenE-like"/>
    <property type="match status" value="1"/>
</dbReference>
<feature type="domain" description="AMP-binding enzyme C-terminal" evidence="6">
    <location>
        <begin position="361"/>
        <end position="428"/>
    </location>
</feature>
<dbReference type="GO" id="GO:0008756">
    <property type="term" value="F:o-succinylbenzoate-CoA ligase activity"/>
    <property type="evidence" value="ECO:0007669"/>
    <property type="project" value="UniProtKB-EC"/>
</dbReference>
<name>A0ABM9AF86_9GAMM</name>
<dbReference type="Pfam" id="PF00501">
    <property type="entry name" value="AMP-binding"/>
    <property type="match status" value="1"/>
</dbReference>
<dbReference type="NCBIfam" id="TIGR01923">
    <property type="entry name" value="menE"/>
    <property type="match status" value="1"/>
</dbReference>
<dbReference type="InterPro" id="IPR000873">
    <property type="entry name" value="AMP-dep_synth/lig_dom"/>
</dbReference>
<dbReference type="EMBL" id="CAKLPX010000001">
    <property type="protein sequence ID" value="CAH0991686.1"/>
    <property type="molecule type" value="Genomic_DNA"/>
</dbReference>
<accession>A0ABM9AF86</accession>
<dbReference type="InterPro" id="IPR042099">
    <property type="entry name" value="ANL_N_sf"/>
</dbReference>
<dbReference type="Gene3D" id="3.40.50.12780">
    <property type="entry name" value="N-terminal domain of ligase-like"/>
    <property type="match status" value="1"/>
</dbReference>
<feature type="domain" description="AMP-dependent synthetase/ligase" evidence="5">
    <location>
        <begin position="15"/>
        <end position="312"/>
    </location>
</feature>
<evidence type="ECO:0000256" key="4">
    <source>
        <dbReference type="ARBA" id="ARBA00022840"/>
    </source>
</evidence>
<dbReference type="PANTHER" id="PTHR43767:SF1">
    <property type="entry name" value="NONRIBOSOMAL PEPTIDE SYNTHASE PES1 (EUROFUNG)-RELATED"/>
    <property type="match status" value="1"/>
</dbReference>
<keyword evidence="4" id="KW-0067">ATP-binding</keyword>
<keyword evidence="2 7" id="KW-0436">Ligase</keyword>
<dbReference type="RefSeq" id="WP_237444326.1">
    <property type="nucleotide sequence ID" value="NZ_CAKLPX010000001.1"/>
</dbReference>
<dbReference type="Gene3D" id="3.30.300.30">
    <property type="match status" value="1"/>
</dbReference>
<comment type="caution">
    <text evidence="7">The sequence shown here is derived from an EMBL/GenBank/DDBJ whole genome shotgun (WGS) entry which is preliminary data.</text>
</comment>
<dbReference type="PANTHER" id="PTHR43767">
    <property type="entry name" value="LONG-CHAIN-FATTY-ACID--COA LIGASE"/>
    <property type="match status" value="1"/>
</dbReference>